<feature type="transmembrane region" description="Helical" evidence="9">
    <location>
        <begin position="213"/>
        <end position="231"/>
    </location>
</feature>
<proteinExistence type="inferred from homology"/>
<feature type="transmembrane region" description="Helical" evidence="9">
    <location>
        <begin position="288"/>
        <end position="308"/>
    </location>
</feature>
<feature type="transmembrane region" description="Helical" evidence="9">
    <location>
        <begin position="43"/>
        <end position="64"/>
    </location>
</feature>
<feature type="transmembrane region" description="Helical" evidence="9">
    <location>
        <begin position="85"/>
        <end position="107"/>
    </location>
</feature>
<feature type="transmembrane region" description="Helical" evidence="9">
    <location>
        <begin position="365"/>
        <end position="386"/>
    </location>
</feature>
<evidence type="ECO:0000256" key="1">
    <source>
        <dbReference type="ARBA" id="ARBA00004651"/>
    </source>
</evidence>
<dbReference type="EMBL" id="DXFP01000037">
    <property type="protein sequence ID" value="HIX01993.1"/>
    <property type="molecule type" value="Genomic_DNA"/>
</dbReference>
<evidence type="ECO:0000256" key="4">
    <source>
        <dbReference type="ARBA" id="ARBA00022475"/>
    </source>
</evidence>
<keyword evidence="8 9" id="KW-0472">Membrane</keyword>
<evidence type="ECO:0000256" key="9">
    <source>
        <dbReference type="SAM" id="Phobius"/>
    </source>
</evidence>
<dbReference type="NCBIfam" id="TIGR00905">
    <property type="entry name" value="2A0302"/>
    <property type="match status" value="1"/>
</dbReference>
<evidence type="ECO:0000256" key="8">
    <source>
        <dbReference type="ARBA" id="ARBA00023136"/>
    </source>
</evidence>
<feature type="transmembrane region" description="Helical" evidence="9">
    <location>
        <begin position="243"/>
        <end position="268"/>
    </location>
</feature>
<protein>
    <submittedName>
        <fullName evidence="10">Basic amino acid/polyamine antiporter</fullName>
    </submittedName>
</protein>
<comment type="subcellular location">
    <subcellularLocation>
        <location evidence="1">Cell membrane</location>
        <topology evidence="1">Multi-pass membrane protein</topology>
    </subcellularLocation>
</comment>
<evidence type="ECO:0000256" key="7">
    <source>
        <dbReference type="ARBA" id="ARBA00022989"/>
    </source>
</evidence>
<dbReference type="InterPro" id="IPR050367">
    <property type="entry name" value="APC_superfamily"/>
</dbReference>
<dbReference type="PANTHER" id="PTHR42770">
    <property type="entry name" value="AMINO ACID TRANSPORTER-RELATED"/>
    <property type="match status" value="1"/>
</dbReference>
<accession>A0A9D1UX22</accession>
<dbReference type="AlphaFoldDB" id="A0A9D1UX22"/>
<reference evidence="10" key="1">
    <citation type="journal article" date="2021" name="PeerJ">
        <title>Extensive microbial diversity within the chicken gut microbiome revealed by metagenomics and culture.</title>
        <authorList>
            <person name="Gilroy R."/>
            <person name="Ravi A."/>
            <person name="Getino M."/>
            <person name="Pursley I."/>
            <person name="Horton D.L."/>
            <person name="Alikhan N.F."/>
            <person name="Baker D."/>
            <person name="Gharbi K."/>
            <person name="Hall N."/>
            <person name="Watson M."/>
            <person name="Adriaenssens E.M."/>
            <person name="Foster-Nyarko E."/>
            <person name="Jarju S."/>
            <person name="Secka A."/>
            <person name="Antonio M."/>
            <person name="Oren A."/>
            <person name="Chaudhuri R.R."/>
            <person name="La Ragione R."/>
            <person name="Hildebrand F."/>
            <person name="Pallen M.J."/>
        </authorList>
    </citation>
    <scope>NUCLEOTIDE SEQUENCE</scope>
    <source>
        <strain evidence="10">6627</strain>
    </source>
</reference>
<keyword evidence="3" id="KW-0813">Transport</keyword>
<reference evidence="10" key="2">
    <citation type="submission" date="2021-04" db="EMBL/GenBank/DDBJ databases">
        <authorList>
            <person name="Gilroy R."/>
        </authorList>
    </citation>
    <scope>NUCLEOTIDE SEQUENCE</scope>
    <source>
        <strain evidence="10">6627</strain>
    </source>
</reference>
<evidence type="ECO:0000256" key="5">
    <source>
        <dbReference type="ARBA" id="ARBA00022692"/>
    </source>
</evidence>
<keyword evidence="6" id="KW-0029">Amino-acid transport</keyword>
<dbReference type="GO" id="GO:0022857">
    <property type="term" value="F:transmembrane transporter activity"/>
    <property type="evidence" value="ECO:0007669"/>
    <property type="project" value="InterPro"/>
</dbReference>
<evidence type="ECO:0000313" key="10">
    <source>
        <dbReference type="EMBL" id="HIX01993.1"/>
    </source>
</evidence>
<evidence type="ECO:0000256" key="2">
    <source>
        <dbReference type="ARBA" id="ARBA00008220"/>
    </source>
</evidence>
<sequence>MTKKKEKLGLLSLAAVVLSAMIGGGIFDLPKNMANNAGAEAQIIAWVFVGIGMWFVTLMFLKLTELKPDLTTGLYKYGEAGFGKFTGFFVSWGYWICECFSNVAFAVLLMSTLDYFFPGKFTGGNNWASVIGASIILWLMTCIIAIGVRQASWVNITGTIGRLIVILLFIGVLAVHFKWITFTTNFNAIHAMPNANDPAMGSVFHQVMKTLPVVLWVFGGIEGAVVLSDRAKSQKEVQRATALGYFVCLVLYVLVSLLPLGLVSYGVIAKMISPSSAQLLDIALHNPIGRMIMAVGLIISVFSSWLTWTMMLAEMPYAAAKDGAFPKIFGKTNQNEVPIFSLFSATVIMQIIILVAHFASNAFEMTYTIVATMTVPPYLISALYLIKLSINDVNYPAENGRIKSLIIGILAAIYIVIMGISAGINYLLISFIIYALGIPVFIKARREQAPDAPLFMKGEKYFVVIILLIAFGGLFMLLKN</sequence>
<dbReference type="GO" id="GO:0006865">
    <property type="term" value="P:amino acid transport"/>
    <property type="evidence" value="ECO:0007669"/>
    <property type="project" value="UniProtKB-KW"/>
</dbReference>
<keyword evidence="4" id="KW-1003">Cell membrane</keyword>
<evidence type="ECO:0000256" key="6">
    <source>
        <dbReference type="ARBA" id="ARBA00022970"/>
    </source>
</evidence>
<dbReference type="Pfam" id="PF13520">
    <property type="entry name" value="AA_permease_2"/>
    <property type="match status" value="1"/>
</dbReference>
<gene>
    <name evidence="10" type="ORF">H9861_04485</name>
</gene>
<dbReference type="PIRSF" id="PIRSF006060">
    <property type="entry name" value="AA_transporter"/>
    <property type="match status" value="1"/>
</dbReference>
<dbReference type="PANTHER" id="PTHR42770:SF4">
    <property type="entry name" value="ARGININE_ORNITHINE ANTIPORTER-RELATED"/>
    <property type="match status" value="1"/>
</dbReference>
<dbReference type="Proteomes" id="UP000823963">
    <property type="component" value="Unassembled WGS sequence"/>
</dbReference>
<feature type="transmembrane region" description="Helical" evidence="9">
    <location>
        <begin position="337"/>
        <end position="359"/>
    </location>
</feature>
<dbReference type="Gene3D" id="1.20.1740.10">
    <property type="entry name" value="Amino acid/polyamine transporter I"/>
    <property type="match status" value="1"/>
</dbReference>
<comment type="caution">
    <text evidence="10">The sequence shown here is derived from an EMBL/GenBank/DDBJ whole genome shotgun (WGS) entry which is preliminary data.</text>
</comment>
<feature type="transmembrane region" description="Helical" evidence="9">
    <location>
        <begin position="407"/>
        <end position="440"/>
    </location>
</feature>
<comment type="similarity">
    <text evidence="2">Belongs to the amino acid-polyamine-organocation (APC) superfamily. Basic amino acid/polyamine antiporter (APA) (TC 2.A.3.2) family.</text>
</comment>
<keyword evidence="5 9" id="KW-0812">Transmembrane</keyword>
<feature type="transmembrane region" description="Helical" evidence="9">
    <location>
        <begin position="460"/>
        <end position="478"/>
    </location>
</feature>
<evidence type="ECO:0000256" key="3">
    <source>
        <dbReference type="ARBA" id="ARBA00022448"/>
    </source>
</evidence>
<organism evidence="10 11">
    <name type="scientific">Candidatus Ligilactobacillus excrementigallinarum</name>
    <dbReference type="NCBI Taxonomy" id="2838641"/>
    <lineage>
        <taxon>Bacteria</taxon>
        <taxon>Bacillati</taxon>
        <taxon>Bacillota</taxon>
        <taxon>Bacilli</taxon>
        <taxon>Lactobacillales</taxon>
        <taxon>Lactobacillaceae</taxon>
        <taxon>Ligilactobacillus</taxon>
    </lineage>
</organism>
<name>A0A9D1UX22_9LACO</name>
<feature type="transmembrane region" description="Helical" evidence="9">
    <location>
        <begin position="127"/>
        <end position="148"/>
    </location>
</feature>
<dbReference type="InterPro" id="IPR002293">
    <property type="entry name" value="AA/rel_permease1"/>
</dbReference>
<evidence type="ECO:0000313" key="11">
    <source>
        <dbReference type="Proteomes" id="UP000823963"/>
    </source>
</evidence>
<keyword evidence="7 9" id="KW-1133">Transmembrane helix</keyword>
<dbReference type="InterPro" id="IPR004754">
    <property type="entry name" value="Amino_acid_antiprt"/>
</dbReference>
<dbReference type="GO" id="GO:0005886">
    <property type="term" value="C:plasma membrane"/>
    <property type="evidence" value="ECO:0007669"/>
    <property type="project" value="UniProtKB-SubCell"/>
</dbReference>
<feature type="transmembrane region" description="Helical" evidence="9">
    <location>
        <begin position="160"/>
        <end position="180"/>
    </location>
</feature>